<dbReference type="Pfam" id="PF01852">
    <property type="entry name" value="START"/>
    <property type="match status" value="2"/>
</dbReference>
<accession>A0A0D7AYD9</accession>
<name>A0A0D7AYD9_9AGAR</name>
<feature type="compositionally biased region" description="Low complexity" evidence="1">
    <location>
        <begin position="867"/>
        <end position="882"/>
    </location>
</feature>
<protein>
    <recommendedName>
        <fullName evidence="3">START domain-containing protein</fullName>
    </recommendedName>
</protein>
<evidence type="ECO:0000313" key="5">
    <source>
        <dbReference type="Proteomes" id="UP000054007"/>
    </source>
</evidence>
<feature type="region of interest" description="Disordered" evidence="1">
    <location>
        <begin position="1226"/>
        <end position="1281"/>
    </location>
</feature>
<evidence type="ECO:0000313" key="4">
    <source>
        <dbReference type="EMBL" id="KIY63378.1"/>
    </source>
</evidence>
<sequence length="1709" mass="186870">MSDGSSLKTSWYDALTQAESQFQTLLTSTPAAEWKRISTTADSPTTRKGRARSWTAPEITDVLVHRRSAQAGEDIYRLTLELPAGEDAVTLEPWETVFSAPELRKEWDPAVVDAHLVEMLDPTTRVCKTNFTLGWPANPRDAVTISRSFRDKSTFIDVCTSLPRSPEEPVYLRPSPPYVRSNVSLFAWCVHHIPPSTDPTKRKGASRLRITCFWQHDLRSVWSMGTSSGIVQQLSTMVVGLFKTVLKRGSRVPKLVGYGNGVTIERVRFQIEREALTVDYAIIPEDDEHRPPSHPVYAQSTDDQATLQEHQRLTRMVECVLPAAAGWDVQLSVKGSSQQVEKVPWHARASKRSSFPAGVPFDQTLLRFSHEPLPDEHAILKVSLVIELSAPSMGLRLNGIAHAIAEAETSSPALQNGPVLSDMASSQSVQTSASSVRTTPSVASSISNNIAPARLHTGRTPAIEKSILSRVKRNYIYFSSLLQEPEAKWKRTTEGRGVTVTQLDSIDPTLVVYRAEATFVGVGLWDLYGVIATPGARDYWDKQYDDAILLEDVNDLTELWHLKTKPAWPVNGRDAVVLKTVYKSPSTIHVFAFSADDPHLFPLLPPSDINVIRTQIDLQGWAIEALSPTTTQVSLLEQSDPKGWTNKTSIPNQMISALAGIGEFTIKCGGPPVMTRLHGAKANEIRYDHERMNFRLEYEVSSTRVTSACAGEDSASNSQEAASQPTVECELRCDTDTWAPSLDIVIDPPPQSISALKRHRYSDEGGGLWLTIIHDAVFVDDERLLVIIRRGPGKEKGLVMVNGAKVNVDTEDIPESEIKSLAKRKRVKPARIPLDQPPVVGAIRRRKAEWDTSTDEGRGKNNGAGDSSAPSPTLSAASGSSWASAPRISSPLSRFFAFGGDSAAPQSAIIPVELTPSSTKTPMQHVLDGLAWVQEAHLNLASDADSWVLAGDKGLEVHRKLCPEISPTVHVHKSDKVIEGVSAEELAGLIVNHDCRQTWDDKFGGAEVFEAFGANSKTMFSVQRAQFPFRDRGFYVAGMLAKTHVGPVLSRRSTGATLSGDQAGGARSASYYVEVSFSPDSVSDFQVSKYNPYTLPLGRVYVDAWMLETLDPYSEENYAVPSSRCVRFVAVDYAGSLPTAMNSLFNTTLARSSLLLEKFAKTVSPIPMTRLPPAGVALDGRKEDHLLLNIHWKLRRRDNMRTLVQTRYSPDSTTYSATILVSKRSALSEKESRSQSLEQPTSKGSRIIKTLEGLPTSSSDLRALSPVGGLPSSVSENSAFAPAPTPLAPSVQASALSPGSSSQIIMRGRAASSSAFTIRGEPPQPVDTLVAELVIDTKLYGDGYTIHLKTRPRNKSPVIDLDPETQSTAASLPFDYTIYTIPLTPFYSGGMNAGDPTRQLFRLTLPTAQFEVAALKDPLTGEMRTAPPKPQWMLDLEDGGHVVDIEVRPGTGTSVQIGDKNRPVKVVGEKESLTRLGRESLSDERSSDMNVLSRSTNEAEVMPAELTRPIGTLIRLLEPTSSLIAKPPEEEQPCADEESSEPTVVEAAAAEDPPSPSPPTPTGSGIFSFFQNYQSSLSRLSLAGPVTLPQLPGLKGIVSVAEEKPRLRITDGKTPTAPTRPSTPTSTMVAPGQRMYPLSSLILTALIAFLIGSLIRSLVTPADFIYVVRDLSEVEETSNFNGWRELKRLFEVKYVLGGWDFQIAVVRRH</sequence>
<dbReference type="OrthoDB" id="196858at2759"/>
<feature type="compositionally biased region" description="Low complexity" evidence="1">
    <location>
        <begin position="1614"/>
        <end position="1627"/>
    </location>
</feature>
<dbReference type="InterPro" id="IPR051213">
    <property type="entry name" value="START_lipid_transfer"/>
</dbReference>
<gene>
    <name evidence="4" type="ORF">CYLTODRAFT_458158</name>
</gene>
<feature type="compositionally biased region" description="Polar residues" evidence="1">
    <location>
        <begin position="1234"/>
        <end position="1244"/>
    </location>
</feature>
<keyword evidence="5" id="KW-1185">Reference proteome</keyword>
<evidence type="ECO:0000256" key="1">
    <source>
        <dbReference type="SAM" id="MobiDB-lite"/>
    </source>
</evidence>
<dbReference type="Proteomes" id="UP000054007">
    <property type="component" value="Unassembled WGS sequence"/>
</dbReference>
<feature type="compositionally biased region" description="Polar residues" evidence="1">
    <location>
        <begin position="1488"/>
        <end position="1497"/>
    </location>
</feature>
<evidence type="ECO:0000256" key="2">
    <source>
        <dbReference type="SAM" id="Phobius"/>
    </source>
</evidence>
<dbReference type="SUPFAM" id="SSF55961">
    <property type="entry name" value="Bet v1-like"/>
    <property type="match status" value="3"/>
</dbReference>
<keyword evidence="2" id="KW-0472">Membrane</keyword>
<feature type="region of interest" description="Disordered" evidence="1">
    <location>
        <begin position="1610"/>
        <end position="1629"/>
    </location>
</feature>
<dbReference type="PANTHER" id="PTHR19308">
    <property type="entry name" value="PHOSPHATIDYLCHOLINE TRANSFER PROTEIN"/>
    <property type="match status" value="1"/>
</dbReference>
<keyword evidence="2" id="KW-1133">Transmembrane helix</keyword>
<feature type="region of interest" description="Disordered" evidence="1">
    <location>
        <begin position="1524"/>
        <end position="1565"/>
    </location>
</feature>
<dbReference type="GO" id="GO:0008289">
    <property type="term" value="F:lipid binding"/>
    <property type="evidence" value="ECO:0007669"/>
    <property type="project" value="InterPro"/>
</dbReference>
<feature type="domain" description="START" evidence="3">
    <location>
        <begin position="489"/>
        <end position="657"/>
    </location>
</feature>
<organism evidence="4 5">
    <name type="scientific">Cylindrobasidium torrendii FP15055 ss-10</name>
    <dbReference type="NCBI Taxonomy" id="1314674"/>
    <lineage>
        <taxon>Eukaryota</taxon>
        <taxon>Fungi</taxon>
        <taxon>Dikarya</taxon>
        <taxon>Basidiomycota</taxon>
        <taxon>Agaricomycotina</taxon>
        <taxon>Agaricomycetes</taxon>
        <taxon>Agaricomycetidae</taxon>
        <taxon>Agaricales</taxon>
        <taxon>Marasmiineae</taxon>
        <taxon>Physalacriaceae</taxon>
        <taxon>Cylindrobasidium</taxon>
    </lineage>
</organism>
<feature type="compositionally biased region" description="Basic and acidic residues" evidence="1">
    <location>
        <begin position="1476"/>
        <end position="1487"/>
    </location>
</feature>
<evidence type="ECO:0000259" key="3">
    <source>
        <dbReference type="PROSITE" id="PS50848"/>
    </source>
</evidence>
<feature type="compositionally biased region" description="Low complexity" evidence="1">
    <location>
        <begin position="1541"/>
        <end position="1552"/>
    </location>
</feature>
<dbReference type="InterPro" id="IPR023393">
    <property type="entry name" value="START-like_dom_sf"/>
</dbReference>
<feature type="region of interest" description="Disordered" evidence="1">
    <location>
        <begin position="843"/>
        <end position="882"/>
    </location>
</feature>
<feature type="region of interest" description="Disordered" evidence="1">
    <location>
        <begin position="1476"/>
        <end position="1497"/>
    </location>
</feature>
<dbReference type="InterPro" id="IPR002913">
    <property type="entry name" value="START_lipid-bd_dom"/>
</dbReference>
<dbReference type="STRING" id="1314674.A0A0D7AYD9"/>
<proteinExistence type="predicted"/>
<dbReference type="PROSITE" id="PS50848">
    <property type="entry name" value="START"/>
    <property type="match status" value="1"/>
</dbReference>
<dbReference type="GO" id="GO:0005737">
    <property type="term" value="C:cytoplasm"/>
    <property type="evidence" value="ECO:0007669"/>
    <property type="project" value="UniProtKB-ARBA"/>
</dbReference>
<dbReference type="CDD" id="cd00177">
    <property type="entry name" value="START"/>
    <property type="match status" value="1"/>
</dbReference>
<dbReference type="PANTHER" id="PTHR19308:SF54">
    <property type="entry name" value="START DOMAIN-CONTAINING PROTEIN"/>
    <property type="match status" value="1"/>
</dbReference>
<keyword evidence="2" id="KW-0812">Transmembrane</keyword>
<dbReference type="Gene3D" id="3.30.530.20">
    <property type="match status" value="3"/>
</dbReference>
<reference evidence="4 5" key="1">
    <citation type="journal article" date="2015" name="Fungal Genet. Biol.">
        <title>Evolution of novel wood decay mechanisms in Agaricales revealed by the genome sequences of Fistulina hepatica and Cylindrobasidium torrendii.</title>
        <authorList>
            <person name="Floudas D."/>
            <person name="Held B.W."/>
            <person name="Riley R."/>
            <person name="Nagy L.G."/>
            <person name="Koehler G."/>
            <person name="Ransdell A.S."/>
            <person name="Younus H."/>
            <person name="Chow J."/>
            <person name="Chiniquy J."/>
            <person name="Lipzen A."/>
            <person name="Tritt A."/>
            <person name="Sun H."/>
            <person name="Haridas S."/>
            <person name="LaButti K."/>
            <person name="Ohm R.A."/>
            <person name="Kues U."/>
            <person name="Blanchette R.A."/>
            <person name="Grigoriev I.V."/>
            <person name="Minto R.E."/>
            <person name="Hibbett D.S."/>
        </authorList>
    </citation>
    <scope>NUCLEOTIDE SEQUENCE [LARGE SCALE GENOMIC DNA]</scope>
    <source>
        <strain evidence="4 5">FP15055 ss-10</strain>
    </source>
</reference>
<dbReference type="EMBL" id="KN880700">
    <property type="protein sequence ID" value="KIY63378.1"/>
    <property type="molecule type" value="Genomic_DNA"/>
</dbReference>
<feature type="compositionally biased region" description="Acidic residues" evidence="1">
    <location>
        <begin position="1530"/>
        <end position="1540"/>
    </location>
</feature>
<feature type="transmembrane region" description="Helical" evidence="2">
    <location>
        <begin position="1635"/>
        <end position="1655"/>
    </location>
</feature>